<dbReference type="NCBIfam" id="TIGR00787">
    <property type="entry name" value="dctP"/>
    <property type="match status" value="1"/>
</dbReference>
<gene>
    <name evidence="4" type="ORF">D0466_01630</name>
</gene>
<dbReference type="OrthoDB" id="9776801at2"/>
<protein>
    <submittedName>
        <fullName evidence="4">DctP family TRAP transporter solute-binding subunit</fullName>
    </submittedName>
</protein>
<evidence type="ECO:0000256" key="2">
    <source>
        <dbReference type="ARBA" id="ARBA00022448"/>
    </source>
</evidence>
<dbReference type="GO" id="GO:0030288">
    <property type="term" value="C:outer membrane-bounded periplasmic space"/>
    <property type="evidence" value="ECO:0007669"/>
    <property type="project" value="InterPro"/>
</dbReference>
<organism evidence="4 5">
    <name type="scientific">Peribacillus glennii</name>
    <dbReference type="NCBI Taxonomy" id="2303991"/>
    <lineage>
        <taxon>Bacteria</taxon>
        <taxon>Bacillati</taxon>
        <taxon>Bacillota</taxon>
        <taxon>Bacilli</taxon>
        <taxon>Bacillales</taxon>
        <taxon>Bacillaceae</taxon>
        <taxon>Peribacillus</taxon>
    </lineage>
</organism>
<dbReference type="InterPro" id="IPR018389">
    <property type="entry name" value="DctP_fam"/>
</dbReference>
<dbReference type="RefSeq" id="WP_117320822.1">
    <property type="nucleotide sequence ID" value="NZ_QVTD01000002.1"/>
</dbReference>
<name>A0A372LIW9_9BACI</name>
<reference evidence="4 5" key="1">
    <citation type="submission" date="2018-08" db="EMBL/GenBank/DDBJ databases">
        <title>Bacillus chawlae sp. nov., Bacillus glennii sp. nov., and Bacillus saganii sp. nov. Isolated from the Vehicle Assembly Building at Kennedy Space Center where the Viking Spacecraft were Assembled.</title>
        <authorList>
            <person name="Seuylemezian A."/>
            <person name="Vaishampayan P."/>
        </authorList>
    </citation>
    <scope>NUCLEOTIDE SEQUENCE [LARGE SCALE GENOMIC DNA]</scope>
    <source>
        <strain evidence="4 5">V44-8</strain>
    </source>
</reference>
<dbReference type="Gene3D" id="3.40.190.170">
    <property type="entry name" value="Bacterial extracellular solute-binding protein, family 7"/>
    <property type="match status" value="1"/>
</dbReference>
<dbReference type="EMBL" id="QVTD01000002">
    <property type="protein sequence ID" value="RFU66300.1"/>
    <property type="molecule type" value="Genomic_DNA"/>
</dbReference>
<dbReference type="PANTHER" id="PTHR33376">
    <property type="match status" value="1"/>
</dbReference>
<evidence type="ECO:0000256" key="1">
    <source>
        <dbReference type="ARBA" id="ARBA00009023"/>
    </source>
</evidence>
<dbReference type="InterPro" id="IPR004682">
    <property type="entry name" value="TRAP_DctP"/>
</dbReference>
<dbReference type="InterPro" id="IPR038404">
    <property type="entry name" value="TRAP_DctP_sf"/>
</dbReference>
<keyword evidence="2" id="KW-0813">Transport</keyword>
<evidence type="ECO:0000313" key="5">
    <source>
        <dbReference type="Proteomes" id="UP000262939"/>
    </source>
</evidence>
<comment type="similarity">
    <text evidence="1">Belongs to the bacterial solute-binding protein 7 family.</text>
</comment>
<comment type="caution">
    <text evidence="4">The sequence shown here is derived from an EMBL/GenBank/DDBJ whole genome shotgun (WGS) entry which is preliminary data.</text>
</comment>
<dbReference type="Proteomes" id="UP000262939">
    <property type="component" value="Unassembled WGS sequence"/>
</dbReference>
<keyword evidence="3" id="KW-0732">Signal</keyword>
<dbReference type="PANTHER" id="PTHR33376:SF7">
    <property type="entry name" value="C4-DICARBOXYLATE-BINDING PROTEIN DCTB"/>
    <property type="match status" value="1"/>
</dbReference>
<evidence type="ECO:0000313" key="4">
    <source>
        <dbReference type="EMBL" id="RFU66300.1"/>
    </source>
</evidence>
<evidence type="ECO:0000256" key="3">
    <source>
        <dbReference type="ARBA" id="ARBA00022729"/>
    </source>
</evidence>
<accession>A0A372LIW9</accession>
<keyword evidence="5" id="KW-1185">Reference proteome</keyword>
<dbReference type="NCBIfam" id="NF037995">
    <property type="entry name" value="TRAP_S1"/>
    <property type="match status" value="1"/>
</dbReference>
<dbReference type="AlphaFoldDB" id="A0A372LIW9"/>
<sequence>MRSFWAPLLLIVVGLGIASVIAFQSFSPGKKLSIDDEQQGLNDQVIIKFSHVVAENTPKGLAAKRFAGLVEKYTEHKVRVEVYPNQSLYSDGEEIEALQRNEVQMIAPAASKITELSPKWLLLDLPYIFPNHEALKYALTGEIGTELLSSLEEEDIKGLSFWSNHFKQITSNSPIRHPSDFKGKNFRIMKSRVLEEQFSHFGATTSATAFNDTFKNLEKNEMDSQENTITNINSKKLYQVQKYMTISDHGYLGYAVLVNKRFWDSLPGDIKEDIEKAMAETTDWLWEKSQEMNTQQMEEIKSNSRIQIYTLTNAEKRAWMREMTVIYGQFEPSIGKELMEKAQVIRQKYTP</sequence>
<dbReference type="Pfam" id="PF03480">
    <property type="entry name" value="DctP"/>
    <property type="match status" value="1"/>
</dbReference>
<dbReference type="GO" id="GO:0055085">
    <property type="term" value="P:transmembrane transport"/>
    <property type="evidence" value="ECO:0007669"/>
    <property type="project" value="InterPro"/>
</dbReference>
<proteinExistence type="inferred from homology"/>
<dbReference type="PIRSF" id="PIRSF006470">
    <property type="entry name" value="DctB"/>
    <property type="match status" value="1"/>
</dbReference>